<dbReference type="AlphaFoldDB" id="A0A9X0CY98"/>
<dbReference type="EMBL" id="MU826371">
    <property type="protein sequence ID" value="KAJ7377879.1"/>
    <property type="molecule type" value="Genomic_DNA"/>
</dbReference>
<reference evidence="1" key="1">
    <citation type="submission" date="2023-01" db="EMBL/GenBank/DDBJ databases">
        <title>Genome assembly of the deep-sea coral Lophelia pertusa.</title>
        <authorList>
            <person name="Herrera S."/>
            <person name="Cordes E."/>
        </authorList>
    </citation>
    <scope>NUCLEOTIDE SEQUENCE</scope>
    <source>
        <strain evidence="1">USNM1676648</strain>
        <tissue evidence="1">Polyp</tissue>
    </source>
</reference>
<protein>
    <submittedName>
        <fullName evidence="1">Uncharacterized protein</fullName>
    </submittedName>
</protein>
<name>A0A9X0CY98_9CNID</name>
<comment type="caution">
    <text evidence="1">The sequence shown here is derived from an EMBL/GenBank/DDBJ whole genome shotgun (WGS) entry which is preliminary data.</text>
</comment>
<sequence length="67" mass="7688">MVVPQLISWTLGEGYRKRVCFQAFNIVTKDPRVKSILVIYWRSVGRHKCGNGQTYFTESGMPLNPGR</sequence>
<accession>A0A9X0CY98</accession>
<evidence type="ECO:0000313" key="1">
    <source>
        <dbReference type="EMBL" id="KAJ7377879.1"/>
    </source>
</evidence>
<organism evidence="1 2">
    <name type="scientific">Desmophyllum pertusum</name>
    <dbReference type="NCBI Taxonomy" id="174260"/>
    <lineage>
        <taxon>Eukaryota</taxon>
        <taxon>Metazoa</taxon>
        <taxon>Cnidaria</taxon>
        <taxon>Anthozoa</taxon>
        <taxon>Hexacorallia</taxon>
        <taxon>Scleractinia</taxon>
        <taxon>Caryophylliina</taxon>
        <taxon>Caryophylliidae</taxon>
        <taxon>Desmophyllum</taxon>
    </lineage>
</organism>
<evidence type="ECO:0000313" key="2">
    <source>
        <dbReference type="Proteomes" id="UP001163046"/>
    </source>
</evidence>
<gene>
    <name evidence="1" type="ORF">OS493_025773</name>
</gene>
<dbReference type="Proteomes" id="UP001163046">
    <property type="component" value="Unassembled WGS sequence"/>
</dbReference>
<keyword evidence="2" id="KW-1185">Reference proteome</keyword>
<proteinExistence type="predicted"/>